<dbReference type="Gene3D" id="1.10.10.60">
    <property type="entry name" value="Homeodomain-like"/>
    <property type="match status" value="1"/>
</dbReference>
<keyword evidence="1" id="KW-0805">Transcription regulation</keyword>
<name>A0A502BVI0_9GAMM</name>
<dbReference type="Gene3D" id="2.60.120.10">
    <property type="entry name" value="Jelly Rolls"/>
    <property type="match status" value="1"/>
</dbReference>
<dbReference type="EMBL" id="RCZO01000013">
    <property type="protein sequence ID" value="TPG04472.1"/>
    <property type="molecule type" value="Genomic_DNA"/>
</dbReference>
<sequence>MRAAATRTSFMLSPSGSDRVETITGARHAWRFRPHFHAGDEIVQVLAGRARLRLPMTCREVAAGDTIVVPAGVIHRFEPVDGSSWAFTSRFAPSAAKNASSGSSRDALGARAMALLAGRPSLHTDVEALAQACKVSAGHLARAFRRETDTSLHNFHVLLAVHKAKALLRIQAPIIEAALDAGFYDQAHLNREFVKTFGMTPAAFRAGWSAA</sequence>
<dbReference type="PROSITE" id="PS01124">
    <property type="entry name" value="HTH_ARAC_FAMILY_2"/>
    <property type="match status" value="1"/>
</dbReference>
<dbReference type="PANTHER" id="PTHR46796">
    <property type="entry name" value="HTH-TYPE TRANSCRIPTIONAL ACTIVATOR RHAS-RELATED"/>
    <property type="match status" value="1"/>
</dbReference>
<dbReference type="GO" id="GO:0043565">
    <property type="term" value="F:sequence-specific DNA binding"/>
    <property type="evidence" value="ECO:0007669"/>
    <property type="project" value="InterPro"/>
</dbReference>
<keyword evidence="2" id="KW-0238">DNA-binding</keyword>
<keyword evidence="3" id="KW-0804">Transcription</keyword>
<dbReference type="GO" id="GO:0003700">
    <property type="term" value="F:DNA-binding transcription factor activity"/>
    <property type="evidence" value="ECO:0007669"/>
    <property type="project" value="InterPro"/>
</dbReference>
<dbReference type="Pfam" id="PF02311">
    <property type="entry name" value="AraC_binding"/>
    <property type="match status" value="1"/>
</dbReference>
<accession>A0A502BVI0</accession>
<evidence type="ECO:0000256" key="2">
    <source>
        <dbReference type="ARBA" id="ARBA00023125"/>
    </source>
</evidence>
<protein>
    <submittedName>
        <fullName evidence="5">AraC family transcriptional regulator</fullName>
    </submittedName>
</protein>
<evidence type="ECO:0000313" key="6">
    <source>
        <dbReference type="Proteomes" id="UP000319486"/>
    </source>
</evidence>
<dbReference type="RefSeq" id="WP_140655580.1">
    <property type="nucleotide sequence ID" value="NZ_RCZB01000001.1"/>
</dbReference>
<evidence type="ECO:0000256" key="1">
    <source>
        <dbReference type="ARBA" id="ARBA00023015"/>
    </source>
</evidence>
<feature type="domain" description="HTH araC/xylS-type" evidence="4">
    <location>
        <begin position="110"/>
        <end position="207"/>
    </location>
</feature>
<dbReference type="InterPro" id="IPR003313">
    <property type="entry name" value="AraC-bd"/>
</dbReference>
<dbReference type="PANTHER" id="PTHR46796:SF2">
    <property type="entry name" value="TRANSCRIPTIONAL REGULATORY PROTEIN"/>
    <property type="match status" value="1"/>
</dbReference>
<dbReference type="AlphaFoldDB" id="A0A502BVI0"/>
<dbReference type="SUPFAM" id="SSF51182">
    <property type="entry name" value="RmlC-like cupins"/>
    <property type="match status" value="1"/>
</dbReference>
<dbReference type="OrthoDB" id="8737373at2"/>
<dbReference type="Proteomes" id="UP000319486">
    <property type="component" value="Unassembled WGS sequence"/>
</dbReference>
<proteinExistence type="predicted"/>
<gene>
    <name evidence="5" type="ORF">EAH88_17675</name>
</gene>
<comment type="caution">
    <text evidence="5">The sequence shown here is derived from an EMBL/GenBank/DDBJ whole genome shotgun (WGS) entry which is preliminary data.</text>
</comment>
<dbReference type="Pfam" id="PF12833">
    <property type="entry name" value="HTH_18"/>
    <property type="match status" value="1"/>
</dbReference>
<reference evidence="5 6" key="1">
    <citation type="journal article" date="2019" name="Environ. Microbiol.">
        <title>Species interactions and distinct microbial communities in high Arctic permafrost affected cryosols are associated with the CH4 and CO2 gas fluxes.</title>
        <authorList>
            <person name="Altshuler I."/>
            <person name="Hamel J."/>
            <person name="Turney S."/>
            <person name="Magnuson E."/>
            <person name="Levesque R."/>
            <person name="Greer C."/>
            <person name="Whyte L.G."/>
        </authorList>
    </citation>
    <scope>NUCLEOTIDE SEQUENCE [LARGE SCALE GENOMIC DNA]</scope>
    <source>
        <strain evidence="5 6">S13Y</strain>
    </source>
</reference>
<dbReference type="InterPro" id="IPR050204">
    <property type="entry name" value="AraC_XylS_family_regulators"/>
</dbReference>
<dbReference type="SUPFAM" id="SSF46689">
    <property type="entry name" value="Homeodomain-like"/>
    <property type="match status" value="2"/>
</dbReference>
<evidence type="ECO:0000313" key="5">
    <source>
        <dbReference type="EMBL" id="TPG04472.1"/>
    </source>
</evidence>
<keyword evidence="6" id="KW-1185">Reference proteome</keyword>
<dbReference type="InterPro" id="IPR018060">
    <property type="entry name" value="HTH_AraC"/>
</dbReference>
<dbReference type="InterPro" id="IPR009057">
    <property type="entry name" value="Homeodomain-like_sf"/>
</dbReference>
<dbReference type="InterPro" id="IPR011051">
    <property type="entry name" value="RmlC_Cupin_sf"/>
</dbReference>
<organism evidence="5 6">
    <name type="scientific">Rhodanobacter glycinis</name>
    <dbReference type="NCBI Taxonomy" id="582702"/>
    <lineage>
        <taxon>Bacteria</taxon>
        <taxon>Pseudomonadati</taxon>
        <taxon>Pseudomonadota</taxon>
        <taxon>Gammaproteobacteria</taxon>
        <taxon>Lysobacterales</taxon>
        <taxon>Rhodanobacteraceae</taxon>
        <taxon>Rhodanobacter</taxon>
    </lineage>
</organism>
<evidence type="ECO:0000256" key="3">
    <source>
        <dbReference type="ARBA" id="ARBA00023163"/>
    </source>
</evidence>
<dbReference type="SMART" id="SM00342">
    <property type="entry name" value="HTH_ARAC"/>
    <property type="match status" value="1"/>
</dbReference>
<dbReference type="InterPro" id="IPR014710">
    <property type="entry name" value="RmlC-like_jellyroll"/>
</dbReference>
<evidence type="ECO:0000259" key="4">
    <source>
        <dbReference type="PROSITE" id="PS01124"/>
    </source>
</evidence>